<dbReference type="Pfam" id="PF00464">
    <property type="entry name" value="SHMT"/>
    <property type="match status" value="1"/>
</dbReference>
<dbReference type="AlphaFoldDB" id="A0A1J4K0K1"/>
<dbReference type="GO" id="GO:0004372">
    <property type="term" value="F:glycine hydroxymethyltransferase activity"/>
    <property type="evidence" value="ECO:0007669"/>
    <property type="project" value="TreeGrafter"/>
</dbReference>
<dbReference type="GO" id="GO:0035999">
    <property type="term" value="P:tetrahydrofolate interconversion"/>
    <property type="evidence" value="ECO:0007669"/>
    <property type="project" value="UniProtKB-UniPathway"/>
</dbReference>
<dbReference type="InterPro" id="IPR039429">
    <property type="entry name" value="SHMT-like_dom"/>
</dbReference>
<dbReference type="RefSeq" id="XP_068356412.1">
    <property type="nucleotide sequence ID" value="XM_068506743.1"/>
</dbReference>
<dbReference type="EMBL" id="MLAK01000833">
    <property type="protein sequence ID" value="OHT03276.1"/>
    <property type="molecule type" value="Genomic_DNA"/>
</dbReference>
<keyword evidence="5" id="KW-1185">Reference proteome</keyword>
<dbReference type="GO" id="GO:0030170">
    <property type="term" value="F:pyridoxal phosphate binding"/>
    <property type="evidence" value="ECO:0007669"/>
    <property type="project" value="TreeGrafter"/>
</dbReference>
<dbReference type="InterPro" id="IPR015424">
    <property type="entry name" value="PyrdxlP-dep_Trfase"/>
</dbReference>
<dbReference type="SUPFAM" id="SSF53383">
    <property type="entry name" value="PLP-dependent transferases"/>
    <property type="match status" value="1"/>
</dbReference>
<dbReference type="UniPathway" id="UPA00193"/>
<comment type="cofactor">
    <cofactor evidence="1">
        <name>pyridoxal 5'-phosphate</name>
        <dbReference type="ChEBI" id="CHEBI:597326"/>
    </cofactor>
</comment>
<evidence type="ECO:0000313" key="4">
    <source>
        <dbReference type="EMBL" id="OHT03276.1"/>
    </source>
</evidence>
<evidence type="ECO:0000256" key="1">
    <source>
        <dbReference type="ARBA" id="ARBA00001933"/>
    </source>
</evidence>
<dbReference type="GO" id="GO:0019264">
    <property type="term" value="P:glycine biosynthetic process from serine"/>
    <property type="evidence" value="ECO:0007669"/>
    <property type="project" value="TreeGrafter"/>
</dbReference>
<dbReference type="PANTHER" id="PTHR11680">
    <property type="entry name" value="SERINE HYDROXYMETHYLTRANSFERASE"/>
    <property type="match status" value="1"/>
</dbReference>
<dbReference type="OrthoDB" id="10265628at2759"/>
<dbReference type="PANTHER" id="PTHR11680:SF35">
    <property type="entry name" value="SERINE HYDROXYMETHYLTRANSFERASE 1"/>
    <property type="match status" value="1"/>
</dbReference>
<evidence type="ECO:0000259" key="3">
    <source>
        <dbReference type="Pfam" id="PF00464"/>
    </source>
</evidence>
<dbReference type="Gene3D" id="3.40.640.10">
    <property type="entry name" value="Type I PLP-dependent aspartate aminotransferase-like (Major domain)"/>
    <property type="match status" value="1"/>
</dbReference>
<evidence type="ECO:0000313" key="5">
    <source>
        <dbReference type="Proteomes" id="UP000179807"/>
    </source>
</evidence>
<dbReference type="InterPro" id="IPR015422">
    <property type="entry name" value="PyrdxlP-dep_Trfase_small"/>
</dbReference>
<feature type="domain" description="Serine hydroxymethyltransferase-like" evidence="3">
    <location>
        <begin position="1"/>
        <end position="194"/>
    </location>
</feature>
<dbReference type="InterPro" id="IPR015421">
    <property type="entry name" value="PyrdxlP-dep_Trfase_major"/>
</dbReference>
<gene>
    <name evidence="4" type="ORF">TRFO_29367</name>
</gene>
<protein>
    <recommendedName>
        <fullName evidence="3">Serine hydroxymethyltransferase-like domain-containing protein</fullName>
    </recommendedName>
</protein>
<proteinExistence type="predicted"/>
<name>A0A1J4K0K1_9EUKA</name>
<dbReference type="GO" id="GO:0005739">
    <property type="term" value="C:mitochondrion"/>
    <property type="evidence" value="ECO:0007669"/>
    <property type="project" value="TreeGrafter"/>
</dbReference>
<reference evidence="4" key="1">
    <citation type="submission" date="2016-10" db="EMBL/GenBank/DDBJ databases">
        <authorList>
            <person name="Benchimol M."/>
            <person name="Almeida L.G."/>
            <person name="Vasconcelos A.T."/>
            <person name="Perreira-Neves A."/>
            <person name="Rosa I.A."/>
            <person name="Tasca T."/>
            <person name="Bogo M.R."/>
            <person name="de Souza W."/>
        </authorList>
    </citation>
    <scope>NUCLEOTIDE SEQUENCE [LARGE SCALE GENOMIC DNA]</scope>
    <source>
        <strain evidence="4">K</strain>
    </source>
</reference>
<accession>A0A1J4K0K1</accession>
<organism evidence="4 5">
    <name type="scientific">Tritrichomonas foetus</name>
    <dbReference type="NCBI Taxonomy" id="1144522"/>
    <lineage>
        <taxon>Eukaryota</taxon>
        <taxon>Metamonada</taxon>
        <taxon>Parabasalia</taxon>
        <taxon>Tritrichomonadida</taxon>
        <taxon>Tritrichomonadidae</taxon>
        <taxon>Tritrichomonas</taxon>
    </lineage>
</organism>
<dbReference type="VEuPathDB" id="TrichDB:TRFO_29367"/>
<dbReference type="GeneID" id="94841447"/>
<comment type="caution">
    <text evidence="4">The sequence shown here is derived from an EMBL/GenBank/DDBJ whole genome shotgun (WGS) entry which is preliminary data.</text>
</comment>
<dbReference type="InterPro" id="IPR049943">
    <property type="entry name" value="Ser_HO-MeTrfase-like"/>
</dbReference>
<sequence>MAHISGLVCAGIGPSPFEYSDVVTTTTHKTLRSVRGALIFYRKGSRKFGKKEIKYNLEKPINAAVFPGLQGGPHMHQIAAIAVSLKEAATPEFKEYQQNVVKNMKAMADYLMKNGIKLVTNGTDNHLALLDLRPQKIDGARVEFILDRANITANKNTIPGDSKAGTPAGLRVGSPALTSRGFTESDFEQVGQFIIEGIDIATKVKKQTGKKIADFKDAAAADPAVHDLRERVVKFASQFPLPGVLDPSKYK</sequence>
<keyword evidence="2" id="KW-0663">Pyridoxal phosphate</keyword>
<evidence type="ECO:0000256" key="2">
    <source>
        <dbReference type="ARBA" id="ARBA00022898"/>
    </source>
</evidence>
<dbReference type="Gene3D" id="3.90.1150.10">
    <property type="entry name" value="Aspartate Aminotransferase, domain 1"/>
    <property type="match status" value="1"/>
</dbReference>
<dbReference type="Proteomes" id="UP000179807">
    <property type="component" value="Unassembled WGS sequence"/>
</dbReference>